<protein>
    <submittedName>
        <fullName evidence="4">GerMN domain-containing protein</fullName>
    </submittedName>
    <submittedName>
        <fullName evidence="2">Lipoprotein LpqB</fullName>
    </submittedName>
</protein>
<name>A0A174D3D4_9FIRM</name>
<evidence type="ECO:0000313" key="3">
    <source>
        <dbReference type="EMBL" id="CUO65865.1"/>
    </source>
</evidence>
<feature type="domain" description="GerMN" evidence="1">
    <location>
        <begin position="58"/>
        <end position="143"/>
    </location>
</feature>
<dbReference type="Pfam" id="PF10646">
    <property type="entry name" value="Germane"/>
    <property type="match status" value="2"/>
</dbReference>
<dbReference type="EMBL" id="CYYV01000006">
    <property type="protein sequence ID" value="CUO18809.1"/>
    <property type="molecule type" value="Genomic_DNA"/>
</dbReference>
<dbReference type="RefSeq" id="WP_055227346.1">
    <property type="nucleotide sequence ID" value="NZ_CABJFB010000003.1"/>
</dbReference>
<evidence type="ECO:0000313" key="2">
    <source>
        <dbReference type="EMBL" id="CUO18809.1"/>
    </source>
</evidence>
<proteinExistence type="predicted"/>
<gene>
    <name evidence="2" type="ORF">ERS852406_01449</name>
    <name evidence="3" type="ORF">ERS852498_00154</name>
    <name evidence="4" type="ORF">JTJ23_12360</name>
    <name evidence="5" type="ORF">L0N21_09435</name>
</gene>
<feature type="domain" description="GerMN" evidence="1">
    <location>
        <begin position="199"/>
        <end position="286"/>
    </location>
</feature>
<dbReference type="Proteomes" id="UP000095709">
    <property type="component" value="Unassembled WGS sequence"/>
</dbReference>
<dbReference type="EMBL" id="JAFHBD010000062">
    <property type="protein sequence ID" value="MBN2954351.1"/>
    <property type="molecule type" value="Genomic_DNA"/>
</dbReference>
<dbReference type="AlphaFoldDB" id="A0A174D3D4"/>
<dbReference type="EMBL" id="CZAL01000001">
    <property type="protein sequence ID" value="CUO65865.1"/>
    <property type="molecule type" value="Genomic_DNA"/>
</dbReference>
<evidence type="ECO:0000313" key="6">
    <source>
        <dbReference type="Proteomes" id="UP000095706"/>
    </source>
</evidence>
<accession>A0A174D3D4</accession>
<dbReference type="Proteomes" id="UP000095706">
    <property type="component" value="Unassembled WGS sequence"/>
</dbReference>
<keyword evidence="2" id="KW-0449">Lipoprotein</keyword>
<dbReference type="Proteomes" id="UP001199915">
    <property type="component" value="Unassembled WGS sequence"/>
</dbReference>
<dbReference type="GeneID" id="79855560"/>
<dbReference type="InterPro" id="IPR019606">
    <property type="entry name" value="GerMN"/>
</dbReference>
<evidence type="ECO:0000259" key="1">
    <source>
        <dbReference type="SMART" id="SM00909"/>
    </source>
</evidence>
<dbReference type="Proteomes" id="UP000737612">
    <property type="component" value="Unassembled WGS sequence"/>
</dbReference>
<reference evidence="6 7" key="1">
    <citation type="submission" date="2015-09" db="EMBL/GenBank/DDBJ databases">
        <authorList>
            <consortium name="Pathogen Informatics"/>
        </authorList>
    </citation>
    <scope>NUCLEOTIDE SEQUENCE [LARGE SCALE GENOMIC DNA]</scope>
    <source>
        <strain evidence="2 6">2789STDY5608849</strain>
        <strain evidence="3 7">2789STDY5834885</strain>
    </source>
</reference>
<dbReference type="PROSITE" id="PS51257">
    <property type="entry name" value="PROKAR_LIPOPROTEIN"/>
    <property type="match status" value="1"/>
</dbReference>
<evidence type="ECO:0000313" key="4">
    <source>
        <dbReference type="EMBL" id="MBN2954351.1"/>
    </source>
</evidence>
<evidence type="ECO:0000313" key="7">
    <source>
        <dbReference type="Proteomes" id="UP000095709"/>
    </source>
</evidence>
<reference evidence="5" key="3">
    <citation type="submission" date="2022-01" db="EMBL/GenBank/DDBJ databases">
        <title>Collection of gut derived symbiotic bacterial strains cultured from healthy donors.</title>
        <authorList>
            <person name="Lin H."/>
            <person name="Kohout C."/>
            <person name="Waligurski E."/>
            <person name="Pamer E.G."/>
        </authorList>
    </citation>
    <scope>NUCLEOTIDE SEQUENCE</scope>
    <source>
        <strain evidence="5">DFI.5.49</strain>
    </source>
</reference>
<organism evidence="2 6">
    <name type="scientific">Fusicatenibacter saccharivorans</name>
    <dbReference type="NCBI Taxonomy" id="1150298"/>
    <lineage>
        <taxon>Bacteria</taxon>
        <taxon>Bacillati</taxon>
        <taxon>Bacillota</taxon>
        <taxon>Clostridia</taxon>
        <taxon>Lachnospirales</taxon>
        <taxon>Lachnospiraceae</taxon>
        <taxon>Fusicatenibacter</taxon>
    </lineage>
</organism>
<reference evidence="4" key="2">
    <citation type="submission" date="2021-02" db="EMBL/GenBank/DDBJ databases">
        <title>Metagenome-assembled genomes from human diarrheal sample B26.</title>
        <authorList>
            <person name="Ateba T.P."/>
            <person name="Alayande K.A."/>
            <person name="Mwanza M."/>
        </authorList>
    </citation>
    <scope>NUCLEOTIDE SEQUENCE</scope>
    <source>
        <strain evidence="4">06WH</strain>
    </source>
</reference>
<dbReference type="EMBL" id="JAKNFS010000011">
    <property type="protein sequence ID" value="MCG4765730.1"/>
    <property type="molecule type" value="Genomic_DNA"/>
</dbReference>
<sequence length="307" mass="34355">MKRILGVLLAGVLLLSGCGQWQKSQKESAYHLYCLDKTGTTLVQEPYEPKEGTDQKLIKELVDALQEKPAKDGNQALLSNGISIKTYTLENGLLTLNLSGEYGELARPQEVLVRAGLVRTFVQVPEVERVTLLIDGDPLKDSKGREIGTMTADSFLENSGREIYQYQYATLTLYFANEAGDHLVKETRRVPYSTNIPLERVVVEQLMKGPKEDGHYAVLPDTMNVLSVTTSDRIAYVNFDKSFKDSALSSVAEQIPIYAVVDSITANCKVDKVQFSINGESDVTFRETMKLNQFYEEDLSYLEEKDT</sequence>
<dbReference type="SMART" id="SM00909">
    <property type="entry name" value="Germane"/>
    <property type="match status" value="2"/>
</dbReference>
<evidence type="ECO:0000313" key="5">
    <source>
        <dbReference type="EMBL" id="MCG4765730.1"/>
    </source>
</evidence>